<sequence>MGIADTSIAAAAALFSGVAGAAAWRAALAANRTADSVAKIERDRWHTEMTPRVDLSVVNERGRPELLVRFSGPAPLEAIDALELSVRDDRDRTNDLLLAGSATAEERANTIWGPLRLSPHIDGADDLGRRAEPFTLEHGEERRFALEPSQPPRWYGGAEGAHRWQGEYLDKPLRIWVRCVVKGHSPWRLTADLPTRGVQAVWIRAR</sequence>
<dbReference type="AlphaFoldDB" id="A0A7H8MYE0"/>
<accession>A0A7H8MYE0</accession>
<keyword evidence="1" id="KW-0732">Signal</keyword>
<dbReference type="Proteomes" id="UP000509345">
    <property type="component" value="Chromosome"/>
</dbReference>
<reference evidence="2 4" key="1">
    <citation type="submission" date="2020-06" db="EMBL/GenBank/DDBJ databases">
        <title>Genome mining for natural products.</title>
        <authorList>
            <person name="Zhang B."/>
            <person name="Shi J."/>
            <person name="Ge H."/>
        </authorList>
    </citation>
    <scope>NUCLEOTIDE SEQUENCE [LARGE SCALE GENOMIC DNA]</scope>
    <source>
        <strain evidence="2 4">NA06532</strain>
        <plasmid evidence="3 4">unnamed1</plasmid>
    </source>
</reference>
<dbReference type="EMBL" id="CP054926">
    <property type="protein sequence ID" value="QKW47182.1"/>
    <property type="molecule type" value="Genomic_DNA"/>
</dbReference>
<dbReference type="EMBL" id="CP054927">
    <property type="protein sequence ID" value="QKW48046.1"/>
    <property type="molecule type" value="Genomic_DNA"/>
</dbReference>
<dbReference type="RefSeq" id="WP_176145329.1">
    <property type="nucleotide sequence ID" value="NZ_CP054926.1"/>
</dbReference>
<gene>
    <name evidence="2" type="ORF">HUT09_34190</name>
    <name evidence="3" type="ORF">HUT09_36870</name>
</gene>
<dbReference type="GeneID" id="87636831"/>
<evidence type="ECO:0000313" key="3">
    <source>
        <dbReference type="EMBL" id="QKW48046.1"/>
    </source>
</evidence>
<geneLocation type="plasmid" evidence="3 4">
    <name>unnamed1</name>
</geneLocation>
<evidence type="ECO:0000256" key="1">
    <source>
        <dbReference type="SAM" id="SignalP"/>
    </source>
</evidence>
<keyword evidence="3" id="KW-0614">Plasmid</keyword>
<feature type="signal peptide" evidence="1">
    <location>
        <begin position="1"/>
        <end position="21"/>
    </location>
</feature>
<name>A0A7H8MYE0_STRMI</name>
<evidence type="ECO:0000313" key="2">
    <source>
        <dbReference type="EMBL" id="QKW47182.1"/>
    </source>
</evidence>
<proteinExistence type="predicted"/>
<protein>
    <submittedName>
        <fullName evidence="2">Uncharacterized protein</fullName>
    </submittedName>
</protein>
<feature type="chain" id="PRO_5042752302" evidence="1">
    <location>
        <begin position="22"/>
        <end position="206"/>
    </location>
</feature>
<organism evidence="2 4">
    <name type="scientific">Streptomyces microflavus</name>
    <name type="common">Streptomyces lipmanii</name>
    <dbReference type="NCBI Taxonomy" id="1919"/>
    <lineage>
        <taxon>Bacteria</taxon>
        <taxon>Bacillati</taxon>
        <taxon>Actinomycetota</taxon>
        <taxon>Actinomycetes</taxon>
        <taxon>Kitasatosporales</taxon>
        <taxon>Streptomycetaceae</taxon>
        <taxon>Streptomyces</taxon>
    </lineage>
</organism>
<evidence type="ECO:0000313" key="4">
    <source>
        <dbReference type="Proteomes" id="UP000509345"/>
    </source>
</evidence>
<dbReference type="Proteomes" id="UP000509345">
    <property type="component" value="Plasmid unnamed1"/>
</dbReference>